<sequence length="331" mass="39905">MRRLDLESKENEKKRRLAEQEEIKKKIKMEQIKKIQLNPIYQAIVKEKGEEIFETLDPEMVIREQRQRLDKERREQQARQLQQEQKSDHFIRALYLEEMKEYRKISEERRAKAPIIHQEYEERRVDKANQEHQKSLLTYERITKAKEDAENFLKDVIESHHDEFVQTMSEWKNRLEQVRADRLFELRVQRAKERRRIFEEQKREEERQKQQKEFEQKAAAQQQRPQQDRQTPFTRDERRMDDRKGPPAPAPDSKADEDINWRSGGASSLPQPPVQHPPRFIERPAQQQPSREEPTPFTRKPVQPPPVETKADEDFDWRKGAAPTQPTPAKH</sequence>
<feature type="compositionally biased region" description="Basic and acidic residues" evidence="2">
    <location>
        <begin position="234"/>
        <end position="245"/>
    </location>
</feature>
<feature type="coiled-coil region" evidence="1">
    <location>
        <begin position="1"/>
        <end position="30"/>
    </location>
</feature>
<accession>A0A914EFP5</accession>
<dbReference type="GO" id="GO:0071540">
    <property type="term" value="C:eukaryotic translation initiation factor 3 complex, eIF3e"/>
    <property type="evidence" value="ECO:0007669"/>
    <property type="project" value="TreeGrafter"/>
</dbReference>
<proteinExistence type="predicted"/>
<dbReference type="InterPro" id="IPR027512">
    <property type="entry name" value="EIF3A"/>
</dbReference>
<evidence type="ECO:0000313" key="4">
    <source>
        <dbReference type="WBParaSite" id="ACRNAN_scaffold776.g32705.t1"/>
    </source>
</evidence>
<reference evidence="4" key="1">
    <citation type="submission" date="2022-11" db="UniProtKB">
        <authorList>
            <consortium name="WormBaseParasite"/>
        </authorList>
    </citation>
    <scope>IDENTIFICATION</scope>
</reference>
<dbReference type="PANTHER" id="PTHR14005:SF0">
    <property type="entry name" value="EUKARYOTIC TRANSLATION INITIATION FACTOR 3 SUBUNIT A"/>
    <property type="match status" value="1"/>
</dbReference>
<dbReference type="GO" id="GO:0003743">
    <property type="term" value="F:translation initiation factor activity"/>
    <property type="evidence" value="ECO:0007669"/>
    <property type="project" value="TreeGrafter"/>
</dbReference>
<feature type="compositionally biased region" description="Low complexity" evidence="2">
    <location>
        <begin position="217"/>
        <end position="230"/>
    </location>
</feature>
<keyword evidence="1" id="KW-0175">Coiled coil</keyword>
<feature type="compositionally biased region" description="Basic and acidic residues" evidence="2">
    <location>
        <begin position="197"/>
        <end position="216"/>
    </location>
</feature>
<evidence type="ECO:0000256" key="1">
    <source>
        <dbReference type="SAM" id="Coils"/>
    </source>
</evidence>
<dbReference type="PANTHER" id="PTHR14005">
    <property type="entry name" value="EUKARYOTIC TRANSLATION INITIATION FACTOR 3, THETA SUBUNIT"/>
    <property type="match status" value="1"/>
</dbReference>
<dbReference type="GO" id="GO:0001732">
    <property type="term" value="P:formation of cytoplasmic translation initiation complex"/>
    <property type="evidence" value="ECO:0007669"/>
    <property type="project" value="TreeGrafter"/>
</dbReference>
<dbReference type="Proteomes" id="UP000887540">
    <property type="component" value="Unplaced"/>
</dbReference>
<name>A0A914EFP5_9BILA</name>
<dbReference type="GO" id="GO:0043614">
    <property type="term" value="C:multi-eIF complex"/>
    <property type="evidence" value="ECO:0007669"/>
    <property type="project" value="TreeGrafter"/>
</dbReference>
<keyword evidence="3" id="KW-1185">Reference proteome</keyword>
<feature type="region of interest" description="Disordered" evidence="2">
    <location>
        <begin position="197"/>
        <end position="331"/>
    </location>
</feature>
<dbReference type="GO" id="GO:0002188">
    <property type="term" value="P:translation reinitiation"/>
    <property type="evidence" value="ECO:0007669"/>
    <property type="project" value="TreeGrafter"/>
</dbReference>
<dbReference type="GO" id="GO:0071541">
    <property type="term" value="C:eukaryotic translation initiation factor 3 complex, eIF3m"/>
    <property type="evidence" value="ECO:0007669"/>
    <property type="project" value="TreeGrafter"/>
</dbReference>
<dbReference type="AlphaFoldDB" id="A0A914EFP5"/>
<feature type="compositionally biased region" description="Basic and acidic residues" evidence="2">
    <location>
        <begin position="309"/>
        <end position="319"/>
    </location>
</feature>
<evidence type="ECO:0000313" key="3">
    <source>
        <dbReference type="Proteomes" id="UP000887540"/>
    </source>
</evidence>
<dbReference type="GO" id="GO:0003729">
    <property type="term" value="F:mRNA binding"/>
    <property type="evidence" value="ECO:0007669"/>
    <property type="project" value="TreeGrafter"/>
</dbReference>
<organism evidence="3 4">
    <name type="scientific">Acrobeloides nanus</name>
    <dbReference type="NCBI Taxonomy" id="290746"/>
    <lineage>
        <taxon>Eukaryota</taxon>
        <taxon>Metazoa</taxon>
        <taxon>Ecdysozoa</taxon>
        <taxon>Nematoda</taxon>
        <taxon>Chromadorea</taxon>
        <taxon>Rhabditida</taxon>
        <taxon>Tylenchina</taxon>
        <taxon>Cephalobomorpha</taxon>
        <taxon>Cephaloboidea</taxon>
        <taxon>Cephalobidae</taxon>
        <taxon>Acrobeloides</taxon>
    </lineage>
</organism>
<protein>
    <submittedName>
        <fullName evidence="4">Uncharacterized protein</fullName>
    </submittedName>
</protein>
<evidence type="ECO:0000256" key="2">
    <source>
        <dbReference type="SAM" id="MobiDB-lite"/>
    </source>
</evidence>
<dbReference type="WBParaSite" id="ACRNAN_scaffold776.g32705.t1">
    <property type="protein sequence ID" value="ACRNAN_scaffold776.g32705.t1"/>
    <property type="gene ID" value="ACRNAN_scaffold776.g32705"/>
</dbReference>